<gene>
    <name evidence="1" type="primary">rbpA</name>
    <name evidence="2" type="ORF">BK816_04430</name>
</gene>
<accession>A0A1D9MK30</accession>
<reference evidence="2 3" key="1">
    <citation type="submission" date="2016-10" db="EMBL/GenBank/DDBJ databases">
        <title>Actinomyces aegypiusis sp. nov., isolated from the Aegypius monachus in Qinghai Tibet Plateau China.</title>
        <authorList>
            <person name="Wang Y."/>
        </authorList>
    </citation>
    <scope>NUCLEOTIDE SEQUENCE [LARGE SCALE GENOMIC DNA]</scope>
    <source>
        <strain evidence="2 3">VUL4_3</strain>
    </source>
</reference>
<name>A0A1D9MK30_9ACTO</name>
<sequence length="122" mass="13743">MADRVLRGMSIGANSLESEKGVVFVDRVEVRYECICGNTFTVPLSTEAEPPATWECNQCSEHAILSGEAEQESAAPAKVARTHWDMLCERRTEEELEILLEQQLKLLRSGKLRADTRYRQSA</sequence>
<comment type="caution">
    <text evidence="1">Lacks conserved residue(s) required for the propagation of feature annotation.</text>
</comment>
<dbReference type="InterPro" id="IPR038638">
    <property type="entry name" value="RbpA_sf"/>
</dbReference>
<comment type="subunit">
    <text evidence="1">Forms a complex with the RNAP catalytic core and with free principal sigma factors.</text>
</comment>
<protein>
    <recommendedName>
        <fullName evidence="1">RNA polymerase-binding protein RbpA</fullName>
    </recommendedName>
</protein>
<dbReference type="SUPFAM" id="SSF144217">
    <property type="entry name" value="CSL zinc finger"/>
    <property type="match status" value="1"/>
</dbReference>
<dbReference type="OrthoDB" id="3618415at2"/>
<evidence type="ECO:0000313" key="2">
    <source>
        <dbReference type="EMBL" id="AOZ72636.1"/>
    </source>
</evidence>
<keyword evidence="1" id="KW-0805">Transcription regulation</keyword>
<evidence type="ECO:0000313" key="3">
    <source>
        <dbReference type="Proteomes" id="UP000176288"/>
    </source>
</evidence>
<dbReference type="Proteomes" id="UP000176288">
    <property type="component" value="Chromosome"/>
</dbReference>
<dbReference type="InterPro" id="IPR025182">
    <property type="entry name" value="RNApol-bd_RbpA"/>
</dbReference>
<dbReference type="Pfam" id="PF13397">
    <property type="entry name" value="RbpA"/>
    <property type="match status" value="1"/>
</dbReference>
<keyword evidence="3" id="KW-1185">Reference proteome</keyword>
<dbReference type="GO" id="GO:0001000">
    <property type="term" value="F:bacterial-type RNA polymerase core enzyme binding"/>
    <property type="evidence" value="ECO:0007669"/>
    <property type="project" value="UniProtKB-UniRule"/>
</dbReference>
<keyword evidence="1" id="KW-0804">Transcription</keyword>
<dbReference type="HAMAP" id="MF_01483">
    <property type="entry name" value="RbpA"/>
    <property type="match status" value="1"/>
</dbReference>
<evidence type="ECO:0000256" key="1">
    <source>
        <dbReference type="HAMAP-Rule" id="MF_01483"/>
    </source>
</evidence>
<dbReference type="STRING" id="1912795.BK816_04430"/>
<dbReference type="EMBL" id="CP017812">
    <property type="protein sequence ID" value="AOZ72636.1"/>
    <property type="molecule type" value="Genomic_DNA"/>
</dbReference>
<dbReference type="InterPro" id="IPR036671">
    <property type="entry name" value="DPH_MB_sf"/>
</dbReference>
<dbReference type="AlphaFoldDB" id="A0A1D9MK30"/>
<comment type="function">
    <text evidence="1">Binds to RNA polymerase (RNAP), stimulating transcription from principal, but not alternative sigma factor promoters.</text>
</comment>
<dbReference type="GO" id="GO:0045893">
    <property type="term" value="P:positive regulation of DNA-templated transcription"/>
    <property type="evidence" value="ECO:0007669"/>
    <property type="project" value="UniProtKB-UniRule"/>
</dbReference>
<dbReference type="Gene3D" id="2.20.28.270">
    <property type="entry name" value="RNA polymerase-binding protein A"/>
    <property type="match status" value="1"/>
</dbReference>
<dbReference type="KEGG" id="avu:BK816_04430"/>
<organism evidence="2 3">
    <name type="scientific">Boudabousia tangfeifanii</name>
    <dbReference type="NCBI Taxonomy" id="1912795"/>
    <lineage>
        <taxon>Bacteria</taxon>
        <taxon>Bacillati</taxon>
        <taxon>Actinomycetota</taxon>
        <taxon>Actinomycetes</taxon>
        <taxon>Actinomycetales</taxon>
        <taxon>Actinomycetaceae</taxon>
        <taxon>Boudabousia</taxon>
    </lineage>
</organism>
<proteinExistence type="inferred from homology"/>
<dbReference type="RefSeq" id="WP_071164102.1">
    <property type="nucleotide sequence ID" value="NZ_CP017812.1"/>
</dbReference>
<comment type="similarity">
    <text evidence="1">Belongs to the RNA polymerase-binding protein RbpA family.</text>
</comment>